<evidence type="ECO:0000313" key="5">
    <source>
        <dbReference type="EMBL" id="ROT68503.1"/>
    </source>
</evidence>
<proteinExistence type="predicted"/>
<gene>
    <name evidence="5" type="ORF">C7M84_013304</name>
</gene>
<dbReference type="AlphaFoldDB" id="A0A423SWK1"/>
<dbReference type="GO" id="GO:0051536">
    <property type="term" value="F:iron-sulfur cluster binding"/>
    <property type="evidence" value="ECO:0007669"/>
    <property type="project" value="UniProtKB-KW"/>
</dbReference>
<feature type="domain" description="Aconitase/3-isopropylmalate dehydratase large subunit alpha/beta/alpha" evidence="4">
    <location>
        <begin position="67"/>
        <end position="135"/>
    </location>
</feature>
<reference evidence="5 6" key="1">
    <citation type="submission" date="2018-04" db="EMBL/GenBank/DDBJ databases">
        <authorList>
            <person name="Zhang X."/>
            <person name="Yuan J."/>
            <person name="Li F."/>
            <person name="Xiang J."/>
        </authorList>
    </citation>
    <scope>NUCLEOTIDE SEQUENCE [LARGE SCALE GENOMIC DNA]</scope>
    <source>
        <tissue evidence="5">Muscle</tissue>
    </source>
</reference>
<dbReference type="Proteomes" id="UP000283509">
    <property type="component" value="Unassembled WGS sequence"/>
</dbReference>
<keyword evidence="2" id="KW-0408">Iron</keyword>
<comment type="caution">
    <text evidence="5">The sequence shown here is derived from an EMBL/GenBank/DDBJ whole genome shotgun (WGS) entry which is preliminary data.</text>
</comment>
<dbReference type="GO" id="GO:0046872">
    <property type="term" value="F:metal ion binding"/>
    <property type="evidence" value="ECO:0007669"/>
    <property type="project" value="UniProtKB-KW"/>
</dbReference>
<keyword evidence="1" id="KW-0479">Metal-binding</keyword>
<dbReference type="EMBL" id="QCYY01002659">
    <property type="protein sequence ID" value="ROT68503.1"/>
    <property type="molecule type" value="Genomic_DNA"/>
</dbReference>
<keyword evidence="6" id="KW-1185">Reference proteome</keyword>
<dbReference type="SUPFAM" id="SSF53732">
    <property type="entry name" value="Aconitase iron-sulfur domain"/>
    <property type="match status" value="1"/>
</dbReference>
<dbReference type="InterPro" id="IPR001030">
    <property type="entry name" value="Acoase/IPM_deHydtase_lsu_aba"/>
</dbReference>
<dbReference type="InterPro" id="IPR036008">
    <property type="entry name" value="Aconitase_4Fe-4S_dom"/>
</dbReference>
<dbReference type="OrthoDB" id="6371394at2759"/>
<reference evidence="5 6" key="2">
    <citation type="submission" date="2019-01" db="EMBL/GenBank/DDBJ databases">
        <title>The decoding of complex shrimp genome reveals the adaptation for benthos swimmer, frequently molting mechanism and breeding impact on genome.</title>
        <authorList>
            <person name="Sun Y."/>
            <person name="Gao Y."/>
            <person name="Yu Y."/>
        </authorList>
    </citation>
    <scope>NUCLEOTIDE SEQUENCE [LARGE SCALE GENOMIC DNA]</scope>
    <source>
        <tissue evidence="5">Muscle</tissue>
    </source>
</reference>
<dbReference type="STRING" id="6689.A0A423SWK1"/>
<name>A0A423SWK1_PENVA</name>
<dbReference type="Gene3D" id="3.30.499.10">
    <property type="entry name" value="Aconitase, domain 3"/>
    <property type="match status" value="1"/>
</dbReference>
<dbReference type="InterPro" id="IPR015931">
    <property type="entry name" value="Acnase/IPM_dHydase_lsu_aba_1/3"/>
</dbReference>
<accession>A0A423SWK1</accession>
<evidence type="ECO:0000313" key="6">
    <source>
        <dbReference type="Proteomes" id="UP000283509"/>
    </source>
</evidence>
<sequence>MASDGPNPYTHLLSEVKIGDKTYKYYDLTALKDTRYERLPFSIRVLLESAIRNCDNFQVKENDVESILNWEKNQTDPKGVEVPFRPSRVILQDFTGVPAVVDFAAMRDAVKKLGGDPENINPICPADLVIDHSVQVEFSRTDQ</sequence>
<evidence type="ECO:0000256" key="2">
    <source>
        <dbReference type="ARBA" id="ARBA00023004"/>
    </source>
</evidence>
<keyword evidence="3" id="KW-0411">Iron-sulfur</keyword>
<evidence type="ECO:0000256" key="1">
    <source>
        <dbReference type="ARBA" id="ARBA00022723"/>
    </source>
</evidence>
<dbReference type="Pfam" id="PF00330">
    <property type="entry name" value="Aconitase"/>
    <property type="match status" value="1"/>
</dbReference>
<dbReference type="PANTHER" id="PTHR11670">
    <property type="entry name" value="ACONITASE/IRON-RESPONSIVE ELEMENT FAMILY MEMBER"/>
    <property type="match status" value="1"/>
</dbReference>
<evidence type="ECO:0000256" key="3">
    <source>
        <dbReference type="ARBA" id="ARBA00023014"/>
    </source>
</evidence>
<evidence type="ECO:0000259" key="4">
    <source>
        <dbReference type="Pfam" id="PF00330"/>
    </source>
</evidence>
<organism evidence="5 6">
    <name type="scientific">Penaeus vannamei</name>
    <name type="common">Whiteleg shrimp</name>
    <name type="synonym">Litopenaeus vannamei</name>
    <dbReference type="NCBI Taxonomy" id="6689"/>
    <lineage>
        <taxon>Eukaryota</taxon>
        <taxon>Metazoa</taxon>
        <taxon>Ecdysozoa</taxon>
        <taxon>Arthropoda</taxon>
        <taxon>Crustacea</taxon>
        <taxon>Multicrustacea</taxon>
        <taxon>Malacostraca</taxon>
        <taxon>Eumalacostraca</taxon>
        <taxon>Eucarida</taxon>
        <taxon>Decapoda</taxon>
        <taxon>Dendrobranchiata</taxon>
        <taxon>Penaeoidea</taxon>
        <taxon>Penaeidae</taxon>
        <taxon>Penaeus</taxon>
    </lineage>
</organism>
<protein>
    <submittedName>
        <fullName evidence="5">Iron regulatory protein 1-like protein</fullName>
    </submittedName>
</protein>
<dbReference type="InterPro" id="IPR006249">
    <property type="entry name" value="Aconitase/IRP2"/>
</dbReference>